<reference evidence="1" key="1">
    <citation type="submission" date="2022-08" db="EMBL/GenBank/DDBJ databases">
        <title>Genome Sequence of Lecanicillium fungicola.</title>
        <authorList>
            <person name="Buettner E."/>
        </authorList>
    </citation>
    <scope>NUCLEOTIDE SEQUENCE</scope>
    <source>
        <strain evidence="1">Babe33</strain>
    </source>
</reference>
<gene>
    <name evidence="1" type="ORF">NQ176_g1097</name>
</gene>
<accession>A0ACC1NUZ2</accession>
<organism evidence="1 2">
    <name type="scientific">Zarea fungicola</name>
    <dbReference type="NCBI Taxonomy" id="93591"/>
    <lineage>
        <taxon>Eukaryota</taxon>
        <taxon>Fungi</taxon>
        <taxon>Dikarya</taxon>
        <taxon>Ascomycota</taxon>
        <taxon>Pezizomycotina</taxon>
        <taxon>Sordariomycetes</taxon>
        <taxon>Hypocreomycetidae</taxon>
        <taxon>Hypocreales</taxon>
        <taxon>Cordycipitaceae</taxon>
        <taxon>Zarea</taxon>
    </lineage>
</organism>
<sequence length="477" mass="51521">MAHTSPDILDPKPADKALLEADAPQLLPLLTAWPTIRIYTRSHPDFEMLRMVLAARTEDLPLALIRVISEEEIAAAILACEGASIPIAVRSGGNDFGDRNYVDGGVTVDVQLLNSIVISPDRCSAQIGGGVTLGQLLYTLDKHNLDTPCGWGHQVGYVGWACGGGYSTEVGTRGLGVDQILAGRIVTASGHVIDASPNGDTDAYWALRGGGAGIVGIVSQLTIKVYPKPKILAGSIAFPFSEVEAVFLGFEQLLEHVYPDKFAGDSFIVNPPGSGGLFNHFFWWHLDDDESDLVEAQAFLHRIKQLGTVMVDTVSQTTPYEFLYSIQNPIIEERQYFANASCTVAGMSLALGKAIASHPLPTDLSVIVLHQCHGSGSKEDAGAAYANRSRHLLVGISASCPYSDVKMRKLISSWPHDLLADVTAAELPLPRKYINFNPREPRDGRLYFGDNGVARMQAIKSRLDPNNIFAACTPDLE</sequence>
<evidence type="ECO:0000313" key="1">
    <source>
        <dbReference type="EMBL" id="KAJ2982889.1"/>
    </source>
</evidence>
<keyword evidence="2" id="KW-1185">Reference proteome</keyword>
<dbReference type="EMBL" id="JANJQO010000053">
    <property type="protein sequence ID" value="KAJ2982889.1"/>
    <property type="molecule type" value="Genomic_DNA"/>
</dbReference>
<evidence type="ECO:0000313" key="2">
    <source>
        <dbReference type="Proteomes" id="UP001143910"/>
    </source>
</evidence>
<protein>
    <submittedName>
        <fullName evidence="1">Uncharacterized protein</fullName>
    </submittedName>
</protein>
<name>A0ACC1NUZ2_9HYPO</name>
<proteinExistence type="predicted"/>
<dbReference type="Proteomes" id="UP001143910">
    <property type="component" value="Unassembled WGS sequence"/>
</dbReference>
<comment type="caution">
    <text evidence="1">The sequence shown here is derived from an EMBL/GenBank/DDBJ whole genome shotgun (WGS) entry which is preliminary data.</text>
</comment>